<keyword evidence="2" id="KW-0732">Signal</keyword>
<dbReference type="Gene3D" id="3.40.80.10">
    <property type="entry name" value="Peptidoglycan recognition protein-like"/>
    <property type="match status" value="1"/>
</dbReference>
<reference evidence="4" key="1">
    <citation type="submission" date="2023-08" db="EMBL/GenBank/DDBJ databases">
        <authorList>
            <person name="Page C.A."/>
            <person name="Perez-Diaz I.M."/>
        </authorList>
    </citation>
    <scope>NUCLEOTIDE SEQUENCE</scope>
    <source>
        <strain evidence="4">3.8.38</strain>
    </source>
</reference>
<evidence type="ECO:0000259" key="3">
    <source>
        <dbReference type="SMART" id="SM00644"/>
    </source>
</evidence>
<proteinExistence type="predicted"/>
<comment type="caution">
    <text evidence="4">The sequence shown here is derived from an EMBL/GenBank/DDBJ whole genome shotgun (WGS) entry which is preliminary data.</text>
</comment>
<dbReference type="GO" id="GO:0008745">
    <property type="term" value="F:N-acetylmuramoyl-L-alanine amidase activity"/>
    <property type="evidence" value="ECO:0007669"/>
    <property type="project" value="InterPro"/>
</dbReference>
<dbReference type="SMART" id="SM00644">
    <property type="entry name" value="Ami_2"/>
    <property type="match status" value="1"/>
</dbReference>
<dbReference type="Proteomes" id="UP001254075">
    <property type="component" value="Unassembled WGS sequence"/>
</dbReference>
<name>A0AAW8W8Z9_9LACO</name>
<protein>
    <submittedName>
        <fullName evidence="4">Peptidoglycan recognition family protein</fullName>
    </submittedName>
</protein>
<sequence length="431" mass="47563">MKKWQHWAARGAALTAGCLGLLLSAAPASANSINDYIANQHYATPSITKQIWSGFPKYNYRNGKPEGVVVHETANPNSTIFNEISFMKRNYQNAFVHTFVDASNIINVANTKYLCWGAGPVANQRYVQFEQVEVHSKAAFAKELNNGAYYTAYILKQYGLTPKRYTTVLSHHDVSNRLGGTNHSDPDGYWSKNARNYFGTTYNMSNFIDLVNTQYAKLSGNSVADSSNANSSSSSSAATNSSSSSSTTTAPSSTQHTATTTSVRYNHGGNNETATLTSNYTNWTVYNHVKGTKGAHKIGWGRLSSDHRGTRVFVDSRGKKNGKTTWYRIRFSKNAKAKYWVYSKVLHFPGVTYSDASGSPKVKTATNTPLYNHVLNSKYLSKTIAHTQDFAAGTPAAINKRGVKSTDGTTWYRVVINNKTYWALASSLTWN</sequence>
<feature type="region of interest" description="Disordered" evidence="1">
    <location>
        <begin position="221"/>
        <end position="271"/>
    </location>
</feature>
<evidence type="ECO:0000313" key="5">
    <source>
        <dbReference type="Proteomes" id="UP001254075"/>
    </source>
</evidence>
<dbReference type="AlphaFoldDB" id="A0AAW8W8Z9"/>
<dbReference type="GO" id="GO:0009253">
    <property type="term" value="P:peptidoglycan catabolic process"/>
    <property type="evidence" value="ECO:0007669"/>
    <property type="project" value="InterPro"/>
</dbReference>
<evidence type="ECO:0000256" key="1">
    <source>
        <dbReference type="SAM" id="MobiDB-lite"/>
    </source>
</evidence>
<organism evidence="4 5">
    <name type="scientific">Levilactobacillus namurensis</name>
    <dbReference type="NCBI Taxonomy" id="380393"/>
    <lineage>
        <taxon>Bacteria</taxon>
        <taxon>Bacillati</taxon>
        <taxon>Bacillota</taxon>
        <taxon>Bacilli</taxon>
        <taxon>Lactobacillales</taxon>
        <taxon>Lactobacillaceae</taxon>
        <taxon>Levilactobacillus</taxon>
    </lineage>
</organism>
<dbReference type="EMBL" id="JAVLAM010000001">
    <property type="protein sequence ID" value="MDT7014816.1"/>
    <property type="molecule type" value="Genomic_DNA"/>
</dbReference>
<dbReference type="InterPro" id="IPR002502">
    <property type="entry name" value="Amidase_domain"/>
</dbReference>
<feature type="chain" id="PRO_5043723609" evidence="2">
    <location>
        <begin position="31"/>
        <end position="431"/>
    </location>
</feature>
<dbReference type="Pfam" id="PF01510">
    <property type="entry name" value="Amidase_2"/>
    <property type="match status" value="1"/>
</dbReference>
<evidence type="ECO:0000256" key="2">
    <source>
        <dbReference type="SAM" id="SignalP"/>
    </source>
</evidence>
<evidence type="ECO:0000313" key="4">
    <source>
        <dbReference type="EMBL" id="MDT7014816.1"/>
    </source>
</evidence>
<feature type="signal peptide" evidence="2">
    <location>
        <begin position="1"/>
        <end position="30"/>
    </location>
</feature>
<dbReference type="SUPFAM" id="SSF55846">
    <property type="entry name" value="N-acetylmuramoyl-L-alanine amidase-like"/>
    <property type="match status" value="1"/>
</dbReference>
<dbReference type="RefSeq" id="WP_313845362.1">
    <property type="nucleotide sequence ID" value="NZ_JAVLAM010000001.1"/>
</dbReference>
<gene>
    <name evidence="4" type="ORF">RI532_10420</name>
</gene>
<feature type="domain" description="N-acetylmuramoyl-L-alanine amidase" evidence="3">
    <location>
        <begin position="53"/>
        <end position="187"/>
    </location>
</feature>
<dbReference type="InterPro" id="IPR036505">
    <property type="entry name" value="Amidase/PGRP_sf"/>
</dbReference>
<feature type="compositionally biased region" description="Low complexity" evidence="1">
    <location>
        <begin position="221"/>
        <end position="262"/>
    </location>
</feature>
<dbReference type="CDD" id="cd06583">
    <property type="entry name" value="PGRP"/>
    <property type="match status" value="1"/>
</dbReference>
<accession>A0AAW8W8Z9</accession>